<keyword evidence="8" id="KW-1185">Reference proteome</keyword>
<dbReference type="EMBL" id="JADBGQ010000003">
    <property type="protein sequence ID" value="KAG5402723.1"/>
    <property type="molecule type" value="Genomic_DNA"/>
</dbReference>
<feature type="non-terminal residue" evidence="7">
    <location>
        <position position="1"/>
    </location>
</feature>
<name>A0ABQ7MVJ7_BRACM</name>
<evidence type="ECO:0000256" key="4">
    <source>
        <dbReference type="SAM" id="MobiDB-lite"/>
    </source>
</evidence>
<dbReference type="Pfam" id="PF00612">
    <property type="entry name" value="IQ"/>
    <property type="match status" value="1"/>
</dbReference>
<keyword evidence="5" id="KW-0812">Transmembrane</keyword>
<dbReference type="PANTHER" id="PTHR32295">
    <property type="entry name" value="IQ-DOMAIN 5-RELATED"/>
    <property type="match status" value="1"/>
</dbReference>
<feature type="compositionally biased region" description="Polar residues" evidence="4">
    <location>
        <begin position="363"/>
        <end position="389"/>
    </location>
</feature>
<dbReference type="PROSITE" id="PS50096">
    <property type="entry name" value="IQ"/>
    <property type="match status" value="1"/>
</dbReference>
<feature type="transmembrane region" description="Helical" evidence="5">
    <location>
        <begin position="51"/>
        <end position="68"/>
    </location>
</feature>
<evidence type="ECO:0000313" key="7">
    <source>
        <dbReference type="EMBL" id="KAG5402723.1"/>
    </source>
</evidence>
<dbReference type="Gene3D" id="1.10.287.110">
    <property type="entry name" value="DnaJ domain"/>
    <property type="match status" value="1"/>
</dbReference>
<comment type="subunit">
    <text evidence="3">Binds to multiple calmodulin (CaM) in the presence of Ca(2+) and CaM-like proteins.</text>
</comment>
<evidence type="ECO:0000313" key="8">
    <source>
        <dbReference type="Proteomes" id="UP000823674"/>
    </source>
</evidence>
<dbReference type="InterPro" id="IPR025064">
    <property type="entry name" value="DUF4005"/>
</dbReference>
<dbReference type="Pfam" id="PF13178">
    <property type="entry name" value="DUF4005"/>
    <property type="match status" value="1"/>
</dbReference>
<evidence type="ECO:0000259" key="6">
    <source>
        <dbReference type="Pfam" id="PF13178"/>
    </source>
</evidence>
<dbReference type="InterPro" id="IPR000048">
    <property type="entry name" value="IQ_motif_EF-hand-BS"/>
</dbReference>
<dbReference type="InterPro" id="IPR036869">
    <property type="entry name" value="J_dom_sf"/>
</dbReference>
<gene>
    <name evidence="7" type="primary">A03p001060.1_BraROA</name>
    <name evidence="7" type="ORF">IGI04_008842</name>
</gene>
<feature type="region of interest" description="Disordered" evidence="4">
    <location>
        <begin position="1"/>
        <end position="23"/>
    </location>
</feature>
<feature type="compositionally biased region" description="Basic and acidic residues" evidence="4">
    <location>
        <begin position="7"/>
        <end position="23"/>
    </location>
</feature>
<keyword evidence="5" id="KW-1133">Transmembrane helix</keyword>
<evidence type="ECO:0000256" key="1">
    <source>
        <dbReference type="ARBA" id="ARBA00022860"/>
    </source>
</evidence>
<feature type="domain" description="DUF4005" evidence="6">
    <location>
        <begin position="433"/>
        <end position="498"/>
    </location>
</feature>
<dbReference type="SUPFAM" id="SSF46565">
    <property type="entry name" value="Chaperone J-domain"/>
    <property type="match status" value="1"/>
</dbReference>
<dbReference type="CDD" id="cd23767">
    <property type="entry name" value="IQCD"/>
    <property type="match status" value="1"/>
</dbReference>
<organism evidence="7 8">
    <name type="scientific">Brassica rapa subsp. trilocularis</name>
    <dbReference type="NCBI Taxonomy" id="1813537"/>
    <lineage>
        <taxon>Eukaryota</taxon>
        <taxon>Viridiplantae</taxon>
        <taxon>Streptophyta</taxon>
        <taxon>Embryophyta</taxon>
        <taxon>Tracheophyta</taxon>
        <taxon>Spermatophyta</taxon>
        <taxon>Magnoliopsida</taxon>
        <taxon>eudicotyledons</taxon>
        <taxon>Gunneridae</taxon>
        <taxon>Pentapetalae</taxon>
        <taxon>rosids</taxon>
        <taxon>malvids</taxon>
        <taxon>Brassicales</taxon>
        <taxon>Brassicaceae</taxon>
        <taxon>Brassiceae</taxon>
        <taxon>Brassica</taxon>
    </lineage>
</organism>
<reference evidence="7 8" key="1">
    <citation type="submission" date="2021-03" db="EMBL/GenBank/DDBJ databases">
        <authorList>
            <person name="King G.J."/>
            <person name="Bancroft I."/>
            <person name="Baten A."/>
            <person name="Bloomfield J."/>
            <person name="Borpatragohain P."/>
            <person name="He Z."/>
            <person name="Irish N."/>
            <person name="Irwin J."/>
            <person name="Liu K."/>
            <person name="Mauleon R.P."/>
            <person name="Moore J."/>
            <person name="Morris R."/>
            <person name="Ostergaard L."/>
            <person name="Wang B."/>
            <person name="Wells R."/>
        </authorList>
    </citation>
    <scope>NUCLEOTIDE SEQUENCE [LARGE SCALE GENOMIC DNA]</scope>
    <source>
        <strain evidence="7">R-o-18</strain>
        <tissue evidence="7">Leaf</tissue>
    </source>
</reference>
<evidence type="ECO:0000256" key="3">
    <source>
        <dbReference type="ARBA" id="ARBA00024378"/>
    </source>
</evidence>
<comment type="similarity">
    <text evidence="2">Belongs to the IQD family.</text>
</comment>
<feature type="compositionally biased region" description="Low complexity" evidence="4">
    <location>
        <begin position="465"/>
        <end position="478"/>
    </location>
</feature>
<dbReference type="Proteomes" id="UP000823674">
    <property type="component" value="Chromosome A03"/>
</dbReference>
<feature type="region of interest" description="Disordered" evidence="4">
    <location>
        <begin position="96"/>
        <end position="132"/>
    </location>
</feature>
<keyword evidence="1" id="KW-0112">Calmodulin-binding</keyword>
<proteinExistence type="inferred from homology"/>
<evidence type="ECO:0000256" key="2">
    <source>
        <dbReference type="ARBA" id="ARBA00024341"/>
    </source>
</evidence>
<dbReference type="CDD" id="cd06257">
    <property type="entry name" value="DnaJ"/>
    <property type="match status" value="1"/>
</dbReference>
<accession>A0ABQ7MVJ7</accession>
<dbReference type="PANTHER" id="PTHR32295:SF175">
    <property type="entry name" value="PROTEIN IQ-DOMAIN 2"/>
    <property type="match status" value="1"/>
</dbReference>
<keyword evidence="5" id="KW-0472">Membrane</keyword>
<protein>
    <recommendedName>
        <fullName evidence="6">DUF4005 domain-containing protein</fullName>
    </recommendedName>
</protein>
<evidence type="ECO:0000256" key="5">
    <source>
        <dbReference type="SAM" id="Phobius"/>
    </source>
</evidence>
<dbReference type="InterPro" id="IPR001623">
    <property type="entry name" value="DnaJ_domain"/>
</dbReference>
<comment type="caution">
    <text evidence="7">The sequence shown here is derived from an EMBL/GenBank/DDBJ whole genome shotgun (WGS) entry which is preliminary data.</text>
</comment>
<sequence length="682" mass="75174">SNYQAVNREKGKRGPTERPNIDRHTVTNTQHTSLNPFLSIFYISACEVEKALFFFSVLKTFGALLLLLNRSGVTLSTAGGMGKKAKWFSSVKKAFSPNSKSKHKSPESPNGVVSNPPPLPDNARQPSSPPPPLEVRVAEVIVEQNKNLSPPSTNAVNASTTDVPAVVVPSSSAPPEVVRRRATATRFPGKSNEEAAAILIQTVFRGYLARRALRGMRGLVILKLLMEGSAVKRQAANTLKCMQTLSRVQSQIRARRIRMSEENQARQKQLLQKHAKELAGLKNGGNWDDSIQSKEKVEAKMLSKYEATMRRERALAYAYSHQQNWKNNSKSGNPMFMDPSNPTWGWSWLERWMAGRPLEESNNDNAASVKNSTQPKTPSSARGGTTPRNKNGFFSPPTPSRLNHSSRKSKDEDDAKSTISVLSERNRRHSIAGSSVRDDESLAGSQTLPSYMVPTKSARARLNKPQSPSSGSTTQQESDGGFGDKASAKKRLSYPSSPALPKPRRFSAPPKVEVGVTNGARRRAERSFYVWFCFPLSSSRTLKPIPDPIRENRRIIFICFIPILSVYLLRLKATVNDGAAVAAAAIAGRYGILAWQAFKARPIVPRMRKFYEGGFQAAMTRREAALILGVRERVVAEKVKEAHRRVMVANHPDAGGSHYLASKINEAKDIMLGKSNDSGSAF</sequence>
<feature type="region of interest" description="Disordered" evidence="4">
    <location>
        <begin position="359"/>
        <end position="511"/>
    </location>
</feature>
<dbReference type="SMART" id="SM00015">
    <property type="entry name" value="IQ"/>
    <property type="match status" value="1"/>
</dbReference>